<dbReference type="InterPro" id="IPR000873">
    <property type="entry name" value="AMP-dep_synth/lig_dom"/>
</dbReference>
<dbReference type="SUPFAM" id="SSF47336">
    <property type="entry name" value="ACP-like"/>
    <property type="match status" value="1"/>
</dbReference>
<dbReference type="InterPro" id="IPR036736">
    <property type="entry name" value="ACP-like_sf"/>
</dbReference>
<name>A0A6B9NSU9_AURME</name>
<feature type="transmembrane region" description="Helical" evidence="4">
    <location>
        <begin position="1425"/>
        <end position="1451"/>
    </location>
</feature>
<proteinExistence type="evidence at transcript level"/>
<dbReference type="Gene3D" id="1.10.1200.10">
    <property type="entry name" value="ACP-like"/>
    <property type="match status" value="1"/>
</dbReference>
<evidence type="ECO:0000256" key="3">
    <source>
        <dbReference type="SAM" id="MobiDB-lite"/>
    </source>
</evidence>
<dbReference type="InterPro" id="IPR009081">
    <property type="entry name" value="PP-bd_ACP"/>
</dbReference>
<organism evidence="6">
    <name type="scientific">Aureobasidium melanogenum</name>
    <name type="common">Aureobasidium pullulans var. melanogenum</name>
    <dbReference type="NCBI Taxonomy" id="46634"/>
    <lineage>
        <taxon>Eukaryota</taxon>
        <taxon>Fungi</taxon>
        <taxon>Dikarya</taxon>
        <taxon>Ascomycota</taxon>
        <taxon>Pezizomycotina</taxon>
        <taxon>Dothideomycetes</taxon>
        <taxon>Dothideomycetidae</taxon>
        <taxon>Dothideales</taxon>
        <taxon>Saccotheciaceae</taxon>
        <taxon>Aureobasidium</taxon>
    </lineage>
</organism>
<dbReference type="InterPro" id="IPR045851">
    <property type="entry name" value="AMP-bd_C_sf"/>
</dbReference>
<evidence type="ECO:0000256" key="4">
    <source>
        <dbReference type="SAM" id="Phobius"/>
    </source>
</evidence>
<dbReference type="Gene3D" id="3.40.50.12780">
    <property type="entry name" value="N-terminal domain of ligase-like"/>
    <property type="match status" value="1"/>
</dbReference>
<dbReference type="GO" id="GO:0031177">
    <property type="term" value="F:phosphopantetheine binding"/>
    <property type="evidence" value="ECO:0007669"/>
    <property type="project" value="InterPro"/>
</dbReference>
<dbReference type="InterPro" id="IPR042099">
    <property type="entry name" value="ANL_N_sf"/>
</dbReference>
<dbReference type="EMBL" id="MN551082">
    <property type="protein sequence ID" value="QHD40385.1"/>
    <property type="molecule type" value="mRNA"/>
</dbReference>
<feature type="transmembrane region" description="Helical" evidence="4">
    <location>
        <begin position="919"/>
        <end position="945"/>
    </location>
</feature>
<keyword evidence="4" id="KW-0812">Transmembrane</keyword>
<dbReference type="InterPro" id="IPR011004">
    <property type="entry name" value="Trimer_LpxA-like_sf"/>
</dbReference>
<feature type="region of interest" description="Disordered" evidence="3">
    <location>
        <begin position="1345"/>
        <end position="1365"/>
    </location>
</feature>
<dbReference type="SUPFAM" id="SSF51161">
    <property type="entry name" value="Trimeric LpxA-like enzymes"/>
    <property type="match status" value="3"/>
</dbReference>
<reference evidence="6" key="1">
    <citation type="journal article" date="2019" name="Int. J. Biol. Macromol.">
        <title>A novel PMA synthetase is the key enzyme for polymalate biosynthesis and its gene is regulated by a calcium signaling pathway in Aureobasidium melanogenum ATCC62921.</title>
        <authorList>
            <person name="Wang K."/>
            <person name="Chi Z."/>
            <person name="Liu G.L."/>
            <person name="Qi C.Y."/>
            <person name="Jiang H."/>
            <person name="Hu Z."/>
            <person name="Chi Z.M."/>
        </authorList>
    </citation>
    <scope>NUCLEOTIDE SEQUENCE</scope>
</reference>
<feature type="domain" description="Carrier" evidence="5">
    <location>
        <begin position="764"/>
        <end position="841"/>
    </location>
</feature>
<dbReference type="Pfam" id="PF00550">
    <property type="entry name" value="PP-binding"/>
    <property type="match status" value="1"/>
</dbReference>
<protein>
    <submittedName>
        <fullName evidence="6">PMA synthetase</fullName>
    </submittedName>
</protein>
<dbReference type="PANTHER" id="PTHR43201:SF10">
    <property type="entry name" value="CARRIER DOMAIN-CONTAINING PROTEIN"/>
    <property type="match status" value="1"/>
</dbReference>
<sequence length="1683" mass="182515">MDRTAIANYVFQDELLATSHHEALSNCLNAAINNPFINKTNLLASLPLSTDTALASLRLLTSLINTLPGSWPTFDLSCCFSRLWKLLPEAVKAGRDTQHVALLNTLTQQMKNTYSDVCSLLPESDTPAIYGASSSNPISHRRLHQFVRDFSLPTKQSIGSRSVVALALPNGPVLGLALLATATYYTAAPVTVASGPEQFQSDVMQAGASIVLVTRPDIQRLGLDGSWVREAGIEVIIVEAKDDAIFDMTYSNGSPVEVSSSSKPNGSDDIALVLFTSGTSGKKKVVPYTVHTIISGVGFVIESWGLTKNDICINMMPLFHVGGIVRNLFAPIMAGGSTICCPAFDANLFWDVVEDLQPTWYYASPSMHSVILEEGRNRPSALENSKMRLICNAAGGLLPSLACTLRDTFKCIVLPSYGMTECMPISSPPLDYQLDRSGTSGVSVGPDMAILDGNDSRLPIHTVGRIAVRGAPVFGGYLKDNDVLDTSCFTADGWFDTGDMGYLDADGYLYVTGRSKEVINRGGELISPFEIEEAVVTAAKREGNPLFGRVSAALAFSMPHDVLQEVPGVVLVTPPGARRADIKTVQEALKDSLSQVKWPNYVVYMDDLPKNNNKVLRIKLAERLGLSEITDETPLADRHFEAACPPPNTPLSTRIGGSICSFDAAFVSRKLSTVFGADIDIAVRKASHDGYPEAFLAPRKNSTITPVMSSYPSFDSLLRAELDGYLIPSKVHCLDVPLPRDREGSIDDAQLETLIESDSDEIGGDMTPTEAKIAEVFVRILSCAASELEPESDFFALGGDSLRAGRLLSELRKEFKVRLPIDLLFVHSKISALAKNIDEMRGPTDEKHATAEAEQVPVNYGCEKTYSSTNPIVLLIQLFPIGLLYPMKRALTWTCFMYMLSATRDWITATRLIGRLFNLILALGVAKAVTLIVCPILAICLKWIIIGTYKEGMYPMWGPYHTRWWVTDKIITILGKGFFGSSEFGTTLYYRLMGAKIGKGVKIAKRAIIREFDLVTLEDGANLDQCICRGFGAEQNTSMYLGHVRVGKAASVGLASIVAPGTSVPDNACIGPNSSSWEADDASEEFRDLSASKIPGAHPILSFLLITPISLLVTLCKNGPWIGGLVGLVLTQPKPTSDKVMSIILWFAVPHRIGWHFAAKIFGAGAGPLAWFFAVWVLKKTLDLTVGKLTPGPAQSRSQAQRFRMAVLKAVAPPAAFHKVTELFGGHYEATSVLYRAMGAKVGQRVYWPGTGPSFQDFDLLDIGSDIVFGSRSHLVTSDGTGSDYVRVQDGAMISDRVVLLPGVTVGKKSVLGSGALTRRNKYYEQETVWVGSKAGEAVCLSGNKRSTNTEHGMPSLNSTTNSSSVTLNEKEKAENEKAIQEGVLSSSSSMTMVDKEQAAASSSPFGRAFYEGQAPYHVFGPWTIFLYSTFTTIFVAFYWNISSIGALQLVAKLIKTSDPVHNPETPYRPVLIFALFAAFIAVLHTVQAVLALAIVVAAKWILLGRRQVGNYDWDKSSYCQRWQLFLTVEKLRRQCYGGAGVVGLLTGTHFAVMYFRALGATIGKDCSLFSGGLPSLMFTEPDLLTLGDRVAVDDASLVSHINSRGVFNLNPLIVGDRSVLRSGSRLLSGANMGQDTMLLEHTLVMAGDVVDDGVTYQGWPAEGFEGHRAPLRNGPVTMVAEA</sequence>
<dbReference type="PROSITE" id="PS50075">
    <property type="entry name" value="CARRIER"/>
    <property type="match status" value="1"/>
</dbReference>
<dbReference type="SMR" id="A0A6B9NSU9"/>
<evidence type="ECO:0000256" key="1">
    <source>
        <dbReference type="ARBA" id="ARBA00022450"/>
    </source>
</evidence>
<keyword evidence="1" id="KW-0596">Phosphopantetheine</keyword>
<dbReference type="InterPro" id="IPR020806">
    <property type="entry name" value="PKS_PP-bd"/>
</dbReference>
<feature type="transmembrane region" description="Helical" evidence="4">
    <location>
        <begin position="1157"/>
        <end position="1178"/>
    </location>
</feature>
<dbReference type="GO" id="GO:0031956">
    <property type="term" value="F:medium-chain fatty acid-CoA ligase activity"/>
    <property type="evidence" value="ECO:0007669"/>
    <property type="project" value="TreeGrafter"/>
</dbReference>
<keyword evidence="2" id="KW-0597">Phosphoprotein</keyword>
<keyword evidence="4" id="KW-0472">Membrane</keyword>
<dbReference type="Gene3D" id="2.160.10.10">
    <property type="entry name" value="Hexapeptide repeat proteins"/>
    <property type="match status" value="2"/>
</dbReference>
<feature type="transmembrane region" description="Helical" evidence="4">
    <location>
        <begin position="1096"/>
        <end position="1115"/>
    </location>
</feature>
<evidence type="ECO:0000313" key="6">
    <source>
        <dbReference type="EMBL" id="QHD40385.1"/>
    </source>
</evidence>
<dbReference type="Gene3D" id="3.30.300.30">
    <property type="match status" value="1"/>
</dbReference>
<keyword evidence="4" id="KW-1133">Transmembrane helix</keyword>
<feature type="transmembrane region" description="Helical" evidence="4">
    <location>
        <begin position="1471"/>
        <end position="1498"/>
    </location>
</feature>
<dbReference type="SUPFAM" id="SSF56801">
    <property type="entry name" value="Acetyl-CoA synthetase-like"/>
    <property type="match status" value="1"/>
</dbReference>
<evidence type="ECO:0000259" key="5">
    <source>
        <dbReference type="PROSITE" id="PS50075"/>
    </source>
</evidence>
<dbReference type="GO" id="GO:0006631">
    <property type="term" value="P:fatty acid metabolic process"/>
    <property type="evidence" value="ECO:0007669"/>
    <property type="project" value="TreeGrafter"/>
</dbReference>
<feature type="compositionally biased region" description="Low complexity" evidence="3">
    <location>
        <begin position="1356"/>
        <end position="1365"/>
    </location>
</feature>
<accession>A0A6B9NSU9</accession>
<dbReference type="SMART" id="SM00823">
    <property type="entry name" value="PKS_PP"/>
    <property type="match status" value="1"/>
</dbReference>
<evidence type="ECO:0000256" key="2">
    <source>
        <dbReference type="ARBA" id="ARBA00022553"/>
    </source>
</evidence>
<dbReference type="Pfam" id="PF00501">
    <property type="entry name" value="AMP-binding"/>
    <property type="match status" value="1"/>
</dbReference>
<dbReference type="PANTHER" id="PTHR43201">
    <property type="entry name" value="ACYL-COA SYNTHETASE"/>
    <property type="match status" value="1"/>
</dbReference>